<name>A0A291QW43_9BACT</name>
<organism evidence="6 7">
    <name type="scientific">Chitinophaga caeni</name>
    <dbReference type="NCBI Taxonomy" id="2029983"/>
    <lineage>
        <taxon>Bacteria</taxon>
        <taxon>Pseudomonadati</taxon>
        <taxon>Bacteroidota</taxon>
        <taxon>Chitinophagia</taxon>
        <taxon>Chitinophagales</taxon>
        <taxon>Chitinophagaceae</taxon>
        <taxon>Chitinophaga</taxon>
    </lineage>
</organism>
<keyword evidence="7" id="KW-1185">Reference proteome</keyword>
<feature type="signal peptide" evidence="4">
    <location>
        <begin position="1"/>
        <end position="19"/>
    </location>
</feature>
<dbReference type="EC" id="3.5.2.6" evidence="3"/>
<evidence type="ECO:0000256" key="1">
    <source>
        <dbReference type="ARBA" id="ARBA00001526"/>
    </source>
</evidence>
<dbReference type="OrthoDB" id="1422836at2"/>
<evidence type="ECO:0000256" key="2">
    <source>
        <dbReference type="ARBA" id="ARBA00009009"/>
    </source>
</evidence>
<dbReference type="GO" id="GO:0046677">
    <property type="term" value="P:response to antibiotic"/>
    <property type="evidence" value="ECO:0007669"/>
    <property type="project" value="InterPro"/>
</dbReference>
<dbReference type="Gene3D" id="3.40.710.10">
    <property type="entry name" value="DD-peptidase/beta-lactamase superfamily"/>
    <property type="match status" value="1"/>
</dbReference>
<comment type="catalytic activity">
    <reaction evidence="1">
        <text>a beta-lactam + H2O = a substituted beta-amino acid</text>
        <dbReference type="Rhea" id="RHEA:20401"/>
        <dbReference type="ChEBI" id="CHEBI:15377"/>
        <dbReference type="ChEBI" id="CHEBI:35627"/>
        <dbReference type="ChEBI" id="CHEBI:140347"/>
        <dbReference type="EC" id="3.5.2.6"/>
    </reaction>
</comment>
<sequence length="301" mass="33656">MKKILVLLALLLASKAILAQKTDKALTKELSQIIKDFRGQVGIYVEHLGNGKTVAINADSIFPTASMIKVPIMIGVFNKIDRDSLQYHQDLIYKDSLLYPGEDILGSFKEGATIQLSKVMMLMLTMSDNTASLWLQSLAGGGSRINTWLEEHGYKITRVNSRTPGRAANQALYGWGQTSPSEMADLMKRIYKGELINPVTSERMYRNLTRNFWDTEGLAMVPKNIRTASKNGAVNESRSEVIMVNAPSGDYVYCICTKNNIDQSWGRDNEAKQLLRKVALAIWKHFEPGSKQMTGSMAEHF</sequence>
<feature type="domain" description="Beta-lactamase class A catalytic" evidence="5">
    <location>
        <begin position="42"/>
        <end position="257"/>
    </location>
</feature>
<evidence type="ECO:0000313" key="6">
    <source>
        <dbReference type="EMBL" id="ATL48150.1"/>
    </source>
</evidence>
<dbReference type="InterPro" id="IPR012338">
    <property type="entry name" value="Beta-lactam/transpept-like"/>
</dbReference>
<feature type="chain" id="PRO_5012855494" description="beta-lactamase" evidence="4">
    <location>
        <begin position="20"/>
        <end position="301"/>
    </location>
</feature>
<proteinExistence type="inferred from homology"/>
<evidence type="ECO:0000256" key="3">
    <source>
        <dbReference type="ARBA" id="ARBA00012865"/>
    </source>
</evidence>
<dbReference type="GO" id="GO:0030655">
    <property type="term" value="P:beta-lactam antibiotic catabolic process"/>
    <property type="evidence" value="ECO:0007669"/>
    <property type="project" value="InterPro"/>
</dbReference>
<dbReference type="PANTHER" id="PTHR35333:SF3">
    <property type="entry name" value="BETA-LACTAMASE-TYPE TRANSPEPTIDASE FOLD CONTAINING PROTEIN"/>
    <property type="match status" value="1"/>
</dbReference>
<dbReference type="EMBL" id="CP023777">
    <property type="protein sequence ID" value="ATL48150.1"/>
    <property type="molecule type" value="Genomic_DNA"/>
</dbReference>
<dbReference type="SUPFAM" id="SSF56601">
    <property type="entry name" value="beta-lactamase/transpeptidase-like"/>
    <property type="match status" value="1"/>
</dbReference>
<dbReference type="AlphaFoldDB" id="A0A291QW43"/>
<dbReference type="Proteomes" id="UP000220133">
    <property type="component" value="Chromosome"/>
</dbReference>
<dbReference type="InterPro" id="IPR045155">
    <property type="entry name" value="Beta-lactam_cat"/>
</dbReference>
<keyword evidence="6" id="KW-0378">Hydrolase</keyword>
<evidence type="ECO:0000256" key="4">
    <source>
        <dbReference type="SAM" id="SignalP"/>
    </source>
</evidence>
<reference evidence="6 7" key="1">
    <citation type="submission" date="2017-10" db="EMBL/GenBank/DDBJ databases">
        <title>Paenichitinophaga pekingensis gen. nov., sp. nov., isolated from activated sludge.</title>
        <authorList>
            <person name="Jin D."/>
            <person name="Kong X."/>
            <person name="Deng Y."/>
            <person name="Bai Z."/>
        </authorList>
    </citation>
    <scope>NUCLEOTIDE SEQUENCE [LARGE SCALE GENOMIC DNA]</scope>
    <source>
        <strain evidence="6 7">13</strain>
    </source>
</reference>
<dbReference type="GO" id="GO:0008800">
    <property type="term" value="F:beta-lactamase activity"/>
    <property type="evidence" value="ECO:0007669"/>
    <property type="project" value="UniProtKB-EC"/>
</dbReference>
<dbReference type="InterPro" id="IPR000871">
    <property type="entry name" value="Beta-lactam_class-A"/>
</dbReference>
<accession>A0A291QW43</accession>
<evidence type="ECO:0000313" key="7">
    <source>
        <dbReference type="Proteomes" id="UP000220133"/>
    </source>
</evidence>
<evidence type="ECO:0000259" key="5">
    <source>
        <dbReference type="Pfam" id="PF13354"/>
    </source>
</evidence>
<comment type="similarity">
    <text evidence="2">Belongs to the class-A beta-lactamase family.</text>
</comment>
<protein>
    <recommendedName>
        <fullName evidence="3">beta-lactamase</fullName>
        <ecNumber evidence="3">3.5.2.6</ecNumber>
    </recommendedName>
</protein>
<dbReference type="KEGG" id="cbae:COR50_13800"/>
<dbReference type="PANTHER" id="PTHR35333">
    <property type="entry name" value="BETA-LACTAMASE"/>
    <property type="match status" value="1"/>
</dbReference>
<gene>
    <name evidence="6" type="ORF">COR50_13800</name>
</gene>
<keyword evidence="4" id="KW-0732">Signal</keyword>
<dbReference type="RefSeq" id="WP_098194527.1">
    <property type="nucleotide sequence ID" value="NZ_CP023777.1"/>
</dbReference>
<dbReference type="Pfam" id="PF13354">
    <property type="entry name" value="Beta-lactamase2"/>
    <property type="match status" value="1"/>
</dbReference>